<dbReference type="NCBIfam" id="TIGR01394">
    <property type="entry name" value="TypA_BipA"/>
    <property type="match status" value="1"/>
</dbReference>
<dbReference type="InterPro" id="IPR027417">
    <property type="entry name" value="P-loop_NTPase"/>
</dbReference>
<comment type="subcellular location">
    <subcellularLocation>
        <location evidence="4">Cytoplasm</location>
    </subcellularLocation>
    <text evidence="4">Binds to ribosomes.</text>
</comment>
<keyword evidence="2 4" id="KW-0342">GTP-binding</keyword>
<dbReference type="GO" id="GO:0000027">
    <property type="term" value="P:ribosomal large subunit assembly"/>
    <property type="evidence" value="ECO:0007669"/>
    <property type="project" value="UniProtKB-UniRule"/>
</dbReference>
<keyword evidence="4" id="KW-0699">rRNA-binding</keyword>
<dbReference type="GO" id="GO:1990904">
    <property type="term" value="C:ribonucleoprotein complex"/>
    <property type="evidence" value="ECO:0007669"/>
    <property type="project" value="TreeGrafter"/>
</dbReference>
<dbReference type="GO" id="GO:0097216">
    <property type="term" value="F:guanosine tetraphosphate binding"/>
    <property type="evidence" value="ECO:0007669"/>
    <property type="project" value="UniProtKB-ARBA"/>
</dbReference>
<dbReference type="SUPFAM" id="SSF54980">
    <property type="entry name" value="EF-G C-terminal domain-like"/>
    <property type="match status" value="2"/>
</dbReference>
<keyword evidence="4" id="KW-0963">Cytoplasm</keyword>
<dbReference type="InterPro" id="IPR047041">
    <property type="entry name" value="BipA_GTP-bd_dom"/>
</dbReference>
<dbReference type="Pfam" id="PF00009">
    <property type="entry name" value="GTP_EFTU"/>
    <property type="match status" value="1"/>
</dbReference>
<dbReference type="Proteomes" id="UP000439591">
    <property type="component" value="Unassembled WGS sequence"/>
</dbReference>
<protein>
    <recommendedName>
        <fullName evidence="4">Large ribosomal subunit assembly factor BipA</fullName>
        <ecNumber evidence="4">3.6.5.-</ecNumber>
    </recommendedName>
    <alternativeName>
        <fullName evidence="4">GTP-binding protein BipA</fullName>
    </alternativeName>
</protein>
<dbReference type="Gene3D" id="3.30.70.240">
    <property type="match status" value="1"/>
</dbReference>
<reference evidence="8 9" key="1">
    <citation type="submission" date="2019-11" db="EMBL/GenBank/DDBJ databases">
        <authorList>
            <person name="Holert J."/>
        </authorList>
    </citation>
    <scope>NUCLEOTIDE SEQUENCE [LARGE SCALE GENOMIC DNA]</scope>
    <source>
        <strain evidence="7">BC3_2A</strain>
        <strain evidence="6">SB11_1A</strain>
    </source>
</reference>
<dbReference type="InterPro" id="IPR000795">
    <property type="entry name" value="T_Tr_GTP-bd_dom"/>
</dbReference>
<dbReference type="EC" id="3.6.5.-" evidence="4"/>
<comment type="catalytic activity">
    <reaction evidence="3 4">
        <text>GTP + H2O = GDP + phosphate + H(+)</text>
        <dbReference type="Rhea" id="RHEA:19669"/>
        <dbReference type="ChEBI" id="CHEBI:15377"/>
        <dbReference type="ChEBI" id="CHEBI:15378"/>
        <dbReference type="ChEBI" id="CHEBI:37565"/>
        <dbReference type="ChEBI" id="CHEBI:43474"/>
        <dbReference type="ChEBI" id="CHEBI:58189"/>
    </reaction>
</comment>
<dbReference type="FunFam" id="3.30.70.240:FF:000002">
    <property type="entry name" value="GTP-binding protein TypA"/>
    <property type="match status" value="1"/>
</dbReference>
<dbReference type="HAMAP" id="MF_00849">
    <property type="entry name" value="BipA"/>
    <property type="match status" value="1"/>
</dbReference>
<feature type="binding site" evidence="4">
    <location>
        <begin position="140"/>
        <end position="143"/>
    </location>
    <ligand>
        <name>GTP</name>
        <dbReference type="ChEBI" id="CHEBI:37565"/>
    </ligand>
</feature>
<evidence type="ECO:0000256" key="4">
    <source>
        <dbReference type="HAMAP-Rule" id="MF_00849"/>
    </source>
</evidence>
<keyword evidence="4" id="KW-0378">Hydrolase</keyword>
<dbReference type="CDD" id="cd03691">
    <property type="entry name" value="BipA_TypA_II"/>
    <property type="match status" value="1"/>
</dbReference>
<dbReference type="SMART" id="SM00838">
    <property type="entry name" value="EFG_C"/>
    <property type="match status" value="1"/>
</dbReference>
<keyword evidence="4" id="KW-0694">RNA-binding</keyword>
<dbReference type="InterPro" id="IPR042116">
    <property type="entry name" value="TypA/BipA_C"/>
</dbReference>
<dbReference type="InterPro" id="IPR000640">
    <property type="entry name" value="EFG_V-like"/>
</dbReference>
<dbReference type="EMBL" id="CACSIM010000001">
    <property type="protein sequence ID" value="CAA0086556.1"/>
    <property type="molecule type" value="Genomic_DNA"/>
</dbReference>
<dbReference type="CDD" id="cd03710">
    <property type="entry name" value="BipA_TypA_C"/>
    <property type="match status" value="1"/>
</dbReference>
<dbReference type="Gene3D" id="3.30.70.870">
    <property type="entry name" value="Elongation Factor G (Translational Gtpase), domain 3"/>
    <property type="match status" value="1"/>
</dbReference>
<dbReference type="EMBL" id="CACSIK010000001">
    <property type="protein sequence ID" value="CAA0078721.1"/>
    <property type="molecule type" value="Genomic_DNA"/>
</dbReference>
<dbReference type="NCBIfam" id="TIGR00231">
    <property type="entry name" value="small_GTP"/>
    <property type="match status" value="1"/>
</dbReference>
<dbReference type="InterPro" id="IPR031157">
    <property type="entry name" value="G_TR_CS"/>
</dbReference>
<dbReference type="InterPro" id="IPR035651">
    <property type="entry name" value="BipA_V"/>
</dbReference>
<dbReference type="FunFam" id="3.40.50.300:FF:000055">
    <property type="entry name" value="GTP-binding protein TypA"/>
    <property type="match status" value="1"/>
</dbReference>
<dbReference type="InterPro" id="IPR009000">
    <property type="entry name" value="Transl_B-barrel_sf"/>
</dbReference>
<organism evidence="7 9">
    <name type="scientific">Zhongshania aliphaticivorans</name>
    <dbReference type="NCBI Taxonomy" id="1470434"/>
    <lineage>
        <taxon>Bacteria</taxon>
        <taxon>Pseudomonadati</taxon>
        <taxon>Pseudomonadota</taxon>
        <taxon>Gammaproteobacteria</taxon>
        <taxon>Cellvibrionales</taxon>
        <taxon>Spongiibacteraceae</taxon>
        <taxon>Zhongshania</taxon>
    </lineage>
</organism>
<dbReference type="GO" id="GO:0019843">
    <property type="term" value="F:rRNA binding"/>
    <property type="evidence" value="ECO:0007669"/>
    <property type="project" value="UniProtKB-KW"/>
</dbReference>
<comment type="similarity">
    <text evidence="4">Belongs to the TRAFAC class translation factor GTPase superfamily. Classic translation factor GTPase family. BipA subfamily.</text>
</comment>
<dbReference type="PROSITE" id="PS51722">
    <property type="entry name" value="G_TR_2"/>
    <property type="match status" value="1"/>
</dbReference>
<feature type="domain" description="Tr-type G" evidence="5">
    <location>
        <begin position="15"/>
        <end position="210"/>
    </location>
</feature>
<dbReference type="PRINTS" id="PR00315">
    <property type="entry name" value="ELONGATNFCT"/>
</dbReference>
<feature type="binding site" evidence="4">
    <location>
        <begin position="27"/>
        <end position="32"/>
    </location>
    <ligand>
        <name>GTP</name>
        <dbReference type="ChEBI" id="CHEBI:37565"/>
    </ligand>
</feature>
<evidence type="ECO:0000256" key="2">
    <source>
        <dbReference type="ARBA" id="ARBA00023134"/>
    </source>
</evidence>
<sequence length="613" mass="67590">MRGHFIQQRSPSMIDTLRNIAIIAHVDHGKTTLVDKLLSQSGTLDRRNQDSERVMDSNDQEKERGITILAKNTAIEWNGYRINIVDTPGHADFGGEVERVLSMVDSVLLLVDAVDGPMPQTRFVTQKAFEQGLKPIVVVNKVDRPGARPDWVVDQVFDLFDRLGATDEQLDFPIMFASALNGIAGLDAEDMAEDMTPLFQMIVDKVPTPEVDVDGPLQMQISALDYNSYVGVIGVGRITRGTMKPNDQLVVVGADGKSRKCKVLSVMGYLGLERVEVAEGKAGEIVCVTGIEGLNISDTLCAPSNPEALPPLSVDEPTVSMTFQVNDSPFAGKEGKFVTSRNIRDRLDQELIHNVALRVETGDSPDKFKVSGRGELHLSVLIETMRREGFEMGVSRPEVVQREVDGVIQEPFEHVVIDVEEQHQGSVMEELGLRKAEMTNMEPDGKGRVKLEFIAPARGLIGFRGQFLTMTSGSGIMTTVFDHYGEVKGGELAGRQNGVMVSMVAGKTLSYGLFNLQDRGRLFLGHAAEVYEGQIIGLHNRNNDLVVNPTKAKQLTNVRASGTDDALTLSPHVKHTLEQALEFIEDDELVEVTPKSIRLRKKLLKENERKRAK</sequence>
<dbReference type="PANTHER" id="PTHR42908">
    <property type="entry name" value="TRANSLATION ELONGATION FACTOR-RELATED"/>
    <property type="match status" value="1"/>
</dbReference>
<dbReference type="Pfam" id="PF21018">
    <property type="entry name" value="BipA_C"/>
    <property type="match status" value="1"/>
</dbReference>
<dbReference type="Pfam" id="PF00679">
    <property type="entry name" value="EFG_C"/>
    <property type="match status" value="1"/>
</dbReference>
<keyword evidence="1 4" id="KW-0547">Nucleotide-binding</keyword>
<dbReference type="CDD" id="cd01891">
    <property type="entry name" value="TypA_BipA"/>
    <property type="match status" value="1"/>
</dbReference>
<dbReference type="AlphaFoldDB" id="A0A5S9NDQ9"/>
<keyword evidence="4" id="KW-0690">Ribosome biogenesis</keyword>
<name>A0A5S9NDQ9_9GAMM</name>
<dbReference type="InterPro" id="IPR047042">
    <property type="entry name" value="BipA_II"/>
</dbReference>
<dbReference type="SUPFAM" id="SSF50447">
    <property type="entry name" value="Translation proteins"/>
    <property type="match status" value="1"/>
</dbReference>
<dbReference type="PROSITE" id="PS00301">
    <property type="entry name" value="G_TR_1"/>
    <property type="match status" value="1"/>
</dbReference>
<dbReference type="GO" id="GO:0010467">
    <property type="term" value="P:gene expression"/>
    <property type="evidence" value="ECO:0007669"/>
    <property type="project" value="UniProtKB-ARBA"/>
</dbReference>
<dbReference type="GO" id="GO:0009409">
    <property type="term" value="P:response to cold"/>
    <property type="evidence" value="ECO:0007669"/>
    <property type="project" value="UniProtKB-ARBA"/>
</dbReference>
<dbReference type="GO" id="GO:0000049">
    <property type="term" value="F:tRNA binding"/>
    <property type="evidence" value="ECO:0007669"/>
    <property type="project" value="UniProtKB-KW"/>
</dbReference>
<evidence type="ECO:0000313" key="9">
    <source>
        <dbReference type="Proteomes" id="UP000439591"/>
    </source>
</evidence>
<dbReference type="Gene3D" id="2.40.30.10">
    <property type="entry name" value="Translation factors"/>
    <property type="match status" value="1"/>
</dbReference>
<dbReference type="InterPro" id="IPR005225">
    <property type="entry name" value="Small_GTP-bd"/>
</dbReference>
<comment type="function">
    <text evidence="4">A 50S ribosomal subunit assembly protein with GTPase activity, required for 50S subunit assembly at low temperatures, may also play a role in translation. Binds GTP and analogs. Binds the 70S ribosome between the 30S and 50S subunits, in a similar position as ribosome-bound EF-G; it contacts a number of ribosomal proteins, both rRNAs and the A-site tRNA.</text>
</comment>
<dbReference type="GO" id="GO:0005829">
    <property type="term" value="C:cytosol"/>
    <property type="evidence" value="ECO:0007669"/>
    <property type="project" value="TreeGrafter"/>
</dbReference>
<dbReference type="InterPro" id="IPR047043">
    <property type="entry name" value="BipA_III"/>
</dbReference>
<evidence type="ECO:0000256" key="3">
    <source>
        <dbReference type="ARBA" id="ARBA00048548"/>
    </source>
</evidence>
<dbReference type="FunFam" id="2.40.50.250:FF:000001">
    <property type="entry name" value="GTP-binding protein TypA"/>
    <property type="match status" value="1"/>
</dbReference>
<dbReference type="FunFam" id="3.30.70.870:FF:000003">
    <property type="entry name" value="GTP-binding protein TypA"/>
    <property type="match status" value="1"/>
</dbReference>
<dbReference type="InterPro" id="IPR004161">
    <property type="entry name" value="EFTu-like_2"/>
</dbReference>
<dbReference type="PANTHER" id="PTHR42908:SF8">
    <property type="entry name" value="TR-TYPE G DOMAIN-CONTAINING PROTEIN"/>
    <property type="match status" value="1"/>
</dbReference>
<dbReference type="Gene3D" id="2.40.50.250">
    <property type="entry name" value="bipa protein"/>
    <property type="match status" value="1"/>
</dbReference>
<accession>A0A5S9NDQ9</accession>
<gene>
    <name evidence="7" type="primary">typA</name>
    <name evidence="4" type="synonym">bipA</name>
    <name evidence="6" type="ORF">IHBHHGIJ_00026</name>
    <name evidence="7" type="ORF">KFEGEMFD_01123</name>
</gene>
<evidence type="ECO:0000256" key="1">
    <source>
        <dbReference type="ARBA" id="ARBA00022741"/>
    </source>
</evidence>
<keyword evidence="8" id="KW-1185">Reference proteome</keyword>
<dbReference type="SUPFAM" id="SSF52540">
    <property type="entry name" value="P-loop containing nucleoside triphosphate hydrolases"/>
    <property type="match status" value="1"/>
</dbReference>
<dbReference type="GO" id="GO:0005525">
    <property type="term" value="F:GTP binding"/>
    <property type="evidence" value="ECO:0007669"/>
    <property type="project" value="UniProtKB-UniRule"/>
</dbReference>
<proteinExistence type="inferred from homology"/>
<dbReference type="InterPro" id="IPR048876">
    <property type="entry name" value="BipA_C"/>
</dbReference>
<keyword evidence="4" id="KW-0820">tRNA-binding</keyword>
<dbReference type="Pfam" id="PF03144">
    <property type="entry name" value="GTP_EFTU_D2"/>
    <property type="match status" value="1"/>
</dbReference>
<dbReference type="InterPro" id="IPR035647">
    <property type="entry name" value="EFG_III/V"/>
</dbReference>
<evidence type="ECO:0000259" key="5">
    <source>
        <dbReference type="PROSITE" id="PS51722"/>
    </source>
</evidence>
<dbReference type="Gene3D" id="3.40.50.300">
    <property type="entry name" value="P-loop containing nucleotide triphosphate hydrolases"/>
    <property type="match status" value="1"/>
</dbReference>
<evidence type="ECO:0000313" key="6">
    <source>
        <dbReference type="EMBL" id="CAA0078721.1"/>
    </source>
</evidence>
<dbReference type="GO" id="GO:0003924">
    <property type="term" value="F:GTPase activity"/>
    <property type="evidence" value="ECO:0007669"/>
    <property type="project" value="UniProtKB-UniRule"/>
</dbReference>
<dbReference type="FunFam" id="2.40.30.10:FF:000016">
    <property type="entry name" value="GTP-binding protein TypA"/>
    <property type="match status" value="1"/>
</dbReference>
<dbReference type="InterPro" id="IPR006298">
    <property type="entry name" value="BipA"/>
</dbReference>
<dbReference type="Proteomes" id="UP000435877">
    <property type="component" value="Unassembled WGS sequence"/>
</dbReference>
<dbReference type="GO" id="GO:0043022">
    <property type="term" value="F:ribosome binding"/>
    <property type="evidence" value="ECO:0007669"/>
    <property type="project" value="UniProtKB-UniRule"/>
</dbReference>
<evidence type="ECO:0000313" key="7">
    <source>
        <dbReference type="EMBL" id="CAA0086556.1"/>
    </source>
</evidence>
<dbReference type="CDD" id="cd16263">
    <property type="entry name" value="BipA_III"/>
    <property type="match status" value="1"/>
</dbReference>
<comment type="subunit">
    <text evidence="4">Monomer.</text>
</comment>
<evidence type="ECO:0000313" key="8">
    <source>
        <dbReference type="Proteomes" id="UP000435877"/>
    </source>
</evidence>